<keyword evidence="9" id="KW-1185">Reference proteome</keyword>
<feature type="transmembrane region" description="Helical" evidence="7">
    <location>
        <begin position="95"/>
        <end position="113"/>
    </location>
</feature>
<keyword evidence="2" id="KW-1003">Cell membrane</keyword>
<accession>A0ABM4DAU9</accession>
<feature type="transmembrane region" description="Helical" evidence="7">
    <location>
        <begin position="174"/>
        <end position="193"/>
    </location>
</feature>
<evidence type="ECO:0000313" key="9">
    <source>
        <dbReference type="Proteomes" id="UP001652625"/>
    </source>
</evidence>
<evidence type="ECO:0000256" key="6">
    <source>
        <dbReference type="ARBA" id="ARBA00023170"/>
    </source>
</evidence>
<dbReference type="SUPFAM" id="SSF81321">
    <property type="entry name" value="Family A G protein-coupled receptor-like"/>
    <property type="match status" value="1"/>
</dbReference>
<feature type="transmembrane region" description="Helical" evidence="7">
    <location>
        <begin position="296"/>
        <end position="321"/>
    </location>
</feature>
<evidence type="ECO:0000259" key="8">
    <source>
        <dbReference type="PROSITE" id="PS50262"/>
    </source>
</evidence>
<sequence length="366" mass="42489">MNVTIQTLTSVEQFSYISIAILCVLSLGVVTVNFICLVIVKTSKKMSNRPSIHFIINLLVVDLLQGLFVIPIYAIRKLNTQSGFWDSVICSSFRFLYMLTYYMSIFCVLLIALDRYIATTFVFKYKTLIKIKTVRIIISVTWIYVTVLCLIPFFKTSTQSENDFCLYRQTDAWTITMLFLHCFVPYLLILFFYKSIFKHIRDIENESGRTDDTSLTDGATFSQHNVSTFNGINAIYLSIRNKKKIPENTRNILKISVFISICYAICWTPSVIYYVLSTFCPEKCFSKTYMNSVNQTYLEFVIKYLGFLNSLAAPMIYCFTVKEFRFQLCSRQKKVICNSLKDQSFTNVKNYDKVQLRTINKLKGLP</sequence>
<dbReference type="InterPro" id="IPR017452">
    <property type="entry name" value="GPCR_Rhodpsn_7TM"/>
</dbReference>
<feature type="transmembrane region" description="Helical" evidence="7">
    <location>
        <begin position="134"/>
        <end position="154"/>
    </location>
</feature>
<evidence type="ECO:0000256" key="2">
    <source>
        <dbReference type="ARBA" id="ARBA00022475"/>
    </source>
</evidence>
<feature type="transmembrane region" description="Helical" evidence="7">
    <location>
        <begin position="16"/>
        <end position="40"/>
    </location>
</feature>
<feature type="transmembrane region" description="Helical" evidence="7">
    <location>
        <begin position="252"/>
        <end position="276"/>
    </location>
</feature>
<dbReference type="CDD" id="cd00637">
    <property type="entry name" value="7tm_classA_rhodopsin-like"/>
    <property type="match status" value="1"/>
</dbReference>
<dbReference type="PRINTS" id="PR00237">
    <property type="entry name" value="GPCRRHODOPSN"/>
</dbReference>
<feature type="domain" description="G-protein coupled receptors family 1 profile" evidence="8">
    <location>
        <begin position="32"/>
        <end position="317"/>
    </location>
</feature>
<dbReference type="Gene3D" id="1.20.1070.10">
    <property type="entry name" value="Rhodopsin 7-helix transmembrane proteins"/>
    <property type="match status" value="1"/>
</dbReference>
<evidence type="ECO:0000313" key="10">
    <source>
        <dbReference type="RefSeq" id="XP_065671489.1"/>
    </source>
</evidence>
<evidence type="ECO:0000256" key="1">
    <source>
        <dbReference type="ARBA" id="ARBA00004651"/>
    </source>
</evidence>
<dbReference type="GeneID" id="105847278"/>
<dbReference type="PROSITE" id="PS50262">
    <property type="entry name" value="G_PROTEIN_RECEP_F1_2"/>
    <property type="match status" value="1"/>
</dbReference>
<name>A0ABM4DAU9_HYDVU</name>
<comment type="subcellular location">
    <subcellularLocation>
        <location evidence="1">Cell membrane</location>
        <topology evidence="1">Multi-pass membrane protein</topology>
    </subcellularLocation>
</comment>
<keyword evidence="5 7" id="KW-0472">Membrane</keyword>
<gene>
    <name evidence="10" type="primary">LOC105847278</name>
</gene>
<organism evidence="9 10">
    <name type="scientific">Hydra vulgaris</name>
    <name type="common">Hydra</name>
    <name type="synonym">Hydra attenuata</name>
    <dbReference type="NCBI Taxonomy" id="6087"/>
    <lineage>
        <taxon>Eukaryota</taxon>
        <taxon>Metazoa</taxon>
        <taxon>Cnidaria</taxon>
        <taxon>Hydrozoa</taxon>
        <taxon>Hydroidolina</taxon>
        <taxon>Anthoathecata</taxon>
        <taxon>Aplanulata</taxon>
        <taxon>Hydridae</taxon>
        <taxon>Hydra</taxon>
    </lineage>
</organism>
<reference evidence="10" key="1">
    <citation type="submission" date="2025-08" db="UniProtKB">
        <authorList>
            <consortium name="RefSeq"/>
        </authorList>
    </citation>
    <scope>IDENTIFICATION</scope>
</reference>
<evidence type="ECO:0000256" key="7">
    <source>
        <dbReference type="SAM" id="Phobius"/>
    </source>
</evidence>
<feature type="transmembrane region" description="Helical" evidence="7">
    <location>
        <begin position="52"/>
        <end position="75"/>
    </location>
</feature>
<evidence type="ECO:0000256" key="5">
    <source>
        <dbReference type="ARBA" id="ARBA00023136"/>
    </source>
</evidence>
<keyword evidence="3 7" id="KW-0812">Transmembrane</keyword>
<evidence type="ECO:0000256" key="4">
    <source>
        <dbReference type="ARBA" id="ARBA00022989"/>
    </source>
</evidence>
<keyword evidence="6 10" id="KW-0675">Receptor</keyword>
<dbReference type="Pfam" id="PF00001">
    <property type="entry name" value="7tm_1"/>
    <property type="match status" value="1"/>
</dbReference>
<dbReference type="RefSeq" id="XP_065671489.1">
    <property type="nucleotide sequence ID" value="XM_065815417.1"/>
</dbReference>
<evidence type="ECO:0000256" key="3">
    <source>
        <dbReference type="ARBA" id="ARBA00022692"/>
    </source>
</evidence>
<dbReference type="InterPro" id="IPR000276">
    <property type="entry name" value="GPCR_Rhodpsn"/>
</dbReference>
<dbReference type="Proteomes" id="UP001652625">
    <property type="component" value="Chromosome 13"/>
</dbReference>
<proteinExistence type="predicted"/>
<dbReference type="PANTHER" id="PTHR24241">
    <property type="entry name" value="NEUROPEPTIDE RECEPTOR-RELATED G-PROTEIN COUPLED RECEPTOR"/>
    <property type="match status" value="1"/>
</dbReference>
<keyword evidence="4 7" id="KW-1133">Transmembrane helix</keyword>
<protein>
    <submittedName>
        <fullName evidence="10">Beta-2 adrenergic receptor isoform X2</fullName>
    </submittedName>
</protein>